<dbReference type="VEuPathDB" id="FungiDB:VP01_5783g1"/>
<evidence type="ECO:0000313" key="2">
    <source>
        <dbReference type="Proteomes" id="UP000037035"/>
    </source>
</evidence>
<protein>
    <submittedName>
        <fullName evidence="1">Uncharacterized protein</fullName>
    </submittedName>
</protein>
<dbReference type="AlphaFoldDB" id="A0A0L6UJ12"/>
<proteinExistence type="predicted"/>
<sequence>RQCIPWDPSRPIQSFIANESAKQKPQLNMVYQRNNSSIEWEPPRLGSTNFEKIRMEANAAKTQAEALHGHRKQQM</sequence>
<name>A0A0L6UJ12_9BASI</name>
<organism evidence="1 2">
    <name type="scientific">Puccinia sorghi</name>
    <dbReference type="NCBI Taxonomy" id="27349"/>
    <lineage>
        <taxon>Eukaryota</taxon>
        <taxon>Fungi</taxon>
        <taxon>Dikarya</taxon>
        <taxon>Basidiomycota</taxon>
        <taxon>Pucciniomycotina</taxon>
        <taxon>Pucciniomycetes</taxon>
        <taxon>Pucciniales</taxon>
        <taxon>Pucciniaceae</taxon>
        <taxon>Puccinia</taxon>
    </lineage>
</organism>
<gene>
    <name evidence="1" type="ORF">VP01_5783g1</name>
</gene>
<dbReference type="Proteomes" id="UP000037035">
    <property type="component" value="Unassembled WGS sequence"/>
</dbReference>
<feature type="non-terminal residue" evidence="1">
    <location>
        <position position="1"/>
    </location>
</feature>
<reference evidence="1 2" key="1">
    <citation type="submission" date="2015-08" db="EMBL/GenBank/DDBJ databases">
        <title>Next Generation Sequencing and Analysis of the Genome of Puccinia sorghi L Schw, the Causal Agent of Maize Common Rust.</title>
        <authorList>
            <person name="Rochi L."/>
            <person name="Burguener G."/>
            <person name="Darino M."/>
            <person name="Turjanski A."/>
            <person name="Kreff E."/>
            <person name="Dieguez M.J."/>
            <person name="Sacco F."/>
        </authorList>
    </citation>
    <scope>NUCLEOTIDE SEQUENCE [LARGE SCALE GENOMIC DNA]</scope>
    <source>
        <strain evidence="1 2">RO10H11247</strain>
    </source>
</reference>
<dbReference type="EMBL" id="LAVV01011033">
    <property type="protein sequence ID" value="KNZ48272.1"/>
    <property type="molecule type" value="Genomic_DNA"/>
</dbReference>
<comment type="caution">
    <text evidence="1">The sequence shown here is derived from an EMBL/GenBank/DDBJ whole genome shotgun (WGS) entry which is preliminary data.</text>
</comment>
<accession>A0A0L6UJ12</accession>
<keyword evidence="2" id="KW-1185">Reference proteome</keyword>
<evidence type="ECO:0000313" key="1">
    <source>
        <dbReference type="EMBL" id="KNZ48272.1"/>
    </source>
</evidence>